<reference evidence="2" key="1">
    <citation type="submission" date="2021-01" db="EMBL/GenBank/DDBJ databases">
        <authorList>
            <person name="Corre E."/>
            <person name="Pelletier E."/>
            <person name="Niang G."/>
            <person name="Scheremetjew M."/>
            <person name="Finn R."/>
            <person name="Kale V."/>
            <person name="Holt S."/>
            <person name="Cochrane G."/>
            <person name="Meng A."/>
            <person name="Brown T."/>
            <person name="Cohen L."/>
        </authorList>
    </citation>
    <scope>NUCLEOTIDE SEQUENCE</scope>
    <source>
        <strain evidence="2">CCMP3107</strain>
    </source>
</reference>
<organism evidence="2">
    <name type="scientific">Heterosigma akashiwo</name>
    <name type="common">Chromophytic alga</name>
    <name type="synonym">Heterosigma carterae</name>
    <dbReference type="NCBI Taxonomy" id="2829"/>
    <lineage>
        <taxon>Eukaryota</taxon>
        <taxon>Sar</taxon>
        <taxon>Stramenopiles</taxon>
        <taxon>Ochrophyta</taxon>
        <taxon>Raphidophyceae</taxon>
        <taxon>Chattonellales</taxon>
        <taxon>Chattonellaceae</taxon>
        <taxon>Heterosigma</taxon>
    </lineage>
</organism>
<name>A0A7S4DCC8_HETAK</name>
<sequence>MVQPGPMVASSPPISTAGSSRPRVSCAPLDQQCPPSISTAGSSRPRASCAPLDQQHQHRAKLQGRRGVLHELHVRHAARGVLHVGLCRANLQHTSCCRRA</sequence>
<gene>
    <name evidence="2" type="ORF">HAKA00212_LOCUS19634</name>
</gene>
<accession>A0A7S4DCC8</accession>
<evidence type="ECO:0000256" key="1">
    <source>
        <dbReference type="SAM" id="MobiDB-lite"/>
    </source>
</evidence>
<protein>
    <submittedName>
        <fullName evidence="2">Uncharacterized protein</fullName>
    </submittedName>
</protein>
<feature type="region of interest" description="Disordered" evidence="1">
    <location>
        <begin position="1"/>
        <end position="30"/>
    </location>
</feature>
<dbReference type="EMBL" id="HBIU01043453">
    <property type="protein sequence ID" value="CAE0640810.1"/>
    <property type="molecule type" value="Transcribed_RNA"/>
</dbReference>
<dbReference type="AlphaFoldDB" id="A0A7S4DCC8"/>
<proteinExistence type="predicted"/>
<evidence type="ECO:0000313" key="2">
    <source>
        <dbReference type="EMBL" id="CAE0640810.1"/>
    </source>
</evidence>